<evidence type="ECO:0000313" key="1">
    <source>
        <dbReference type="EMBL" id="MBT1541664.1"/>
    </source>
</evidence>
<dbReference type="RefSeq" id="WP_214562770.1">
    <property type="nucleotide sequence ID" value="NZ_JAHEWX010000007.1"/>
</dbReference>
<proteinExistence type="predicted"/>
<sequence>MELIKDVTRGDWLLARAGAFATFGGVAGTGFEAYVRILHPLRADREDRTSVDEYDEHPVLESAEWRWAAVAERTRRTIDPLVSWQTLSGRDDESDLSFEDGWVVHPPETGWYEPTQLAALTGLLADATSTPDDLVGAVWDGWGDLNASTLGFGWQGNGEPTAAERVEMQAHMARAQAQHRREQAALRESLAGPRFPWPARDCLLLSMSLQQLGDPSWMDDARVGTYVGVEHTPQMLWPEGHEWVLATEIDWDSTIVAGTRSLVDTILADHRFEAYEVDAEASPG</sequence>
<accession>A0A9Q2W5G6</accession>
<comment type="caution">
    <text evidence="1">The sequence shown here is derived from an EMBL/GenBank/DDBJ whole genome shotgun (WGS) entry which is preliminary data.</text>
</comment>
<name>A0A9Q2W5G6_9MICO</name>
<dbReference type="EMBL" id="JAHEWX010000007">
    <property type="protein sequence ID" value="MBT1541664.1"/>
    <property type="molecule type" value="Genomic_DNA"/>
</dbReference>
<reference evidence="1" key="1">
    <citation type="submission" date="2021-05" db="EMBL/GenBank/DDBJ databases">
        <title>Whole genome sequence of Curtobacterium flaccumfaciens pv. flaccumfaciens strain CFBP 3417.</title>
        <authorList>
            <person name="Osdaghi E."/>
            <person name="Taghouti G."/>
            <person name="Portier P."/>
            <person name="Fazliarab A."/>
            <person name="Taghavi S.M."/>
            <person name="Briand M."/>
            <person name="Le-Saux M."/>
            <person name="Jacques M.-A."/>
        </authorList>
    </citation>
    <scope>NUCLEOTIDE SEQUENCE</scope>
    <source>
        <strain evidence="1">CFBP 3417</strain>
    </source>
</reference>
<dbReference type="AlphaFoldDB" id="A0A9Q2W5G6"/>
<gene>
    <name evidence="1" type="ORF">KK103_07830</name>
</gene>
<organism evidence="1 2">
    <name type="scientific">Curtobacterium flaccumfaciens pv. flaccumfaciens</name>
    <dbReference type="NCBI Taxonomy" id="138532"/>
    <lineage>
        <taxon>Bacteria</taxon>
        <taxon>Bacillati</taxon>
        <taxon>Actinomycetota</taxon>
        <taxon>Actinomycetes</taxon>
        <taxon>Micrococcales</taxon>
        <taxon>Microbacteriaceae</taxon>
        <taxon>Curtobacterium</taxon>
    </lineage>
</organism>
<evidence type="ECO:0000313" key="2">
    <source>
        <dbReference type="Proteomes" id="UP000709437"/>
    </source>
</evidence>
<protein>
    <submittedName>
        <fullName evidence="1">Uncharacterized protein</fullName>
    </submittedName>
</protein>
<dbReference type="Proteomes" id="UP000709437">
    <property type="component" value="Unassembled WGS sequence"/>
</dbReference>